<gene>
    <name evidence="3" type="ORF">MNBD_GAMMA05-2347</name>
</gene>
<dbReference type="InterPro" id="IPR017788">
    <property type="entry name" value="Hda"/>
</dbReference>
<reference evidence="3" key="1">
    <citation type="submission" date="2018-06" db="EMBL/GenBank/DDBJ databases">
        <authorList>
            <person name="Zhirakovskaya E."/>
        </authorList>
    </citation>
    <scope>NUCLEOTIDE SEQUENCE</scope>
</reference>
<dbReference type="Pfam" id="PF22688">
    <property type="entry name" value="Hda_lid"/>
    <property type="match status" value="1"/>
</dbReference>
<dbReference type="EMBL" id="UOFE01000041">
    <property type="protein sequence ID" value="VAW54598.1"/>
    <property type="molecule type" value="Genomic_DNA"/>
</dbReference>
<name>A0A3B0WF11_9ZZZZ</name>
<organism evidence="3">
    <name type="scientific">hydrothermal vent metagenome</name>
    <dbReference type="NCBI Taxonomy" id="652676"/>
    <lineage>
        <taxon>unclassified sequences</taxon>
        <taxon>metagenomes</taxon>
        <taxon>ecological metagenomes</taxon>
    </lineage>
</organism>
<dbReference type="PANTHER" id="PTHR30050:SF5">
    <property type="entry name" value="DNAA REGULATORY INACTIVATOR HDA"/>
    <property type="match status" value="1"/>
</dbReference>
<proteinExistence type="predicted"/>
<evidence type="ECO:0000313" key="3">
    <source>
        <dbReference type="EMBL" id="VAW54598.1"/>
    </source>
</evidence>
<dbReference type="GO" id="GO:0006270">
    <property type="term" value="P:DNA replication initiation"/>
    <property type="evidence" value="ECO:0007669"/>
    <property type="project" value="TreeGrafter"/>
</dbReference>
<dbReference type="NCBIfam" id="TIGR03420">
    <property type="entry name" value="DnaA_homol_Hda"/>
    <property type="match status" value="1"/>
</dbReference>
<dbReference type="GO" id="GO:0032297">
    <property type="term" value="P:negative regulation of DNA-templated DNA replication initiation"/>
    <property type="evidence" value="ECO:0007669"/>
    <property type="project" value="InterPro"/>
</dbReference>
<protein>
    <submittedName>
        <fullName evidence="3">DnaA inactivator Hda (Shorter homolog of DnaA)</fullName>
    </submittedName>
</protein>
<dbReference type="InterPro" id="IPR013317">
    <property type="entry name" value="DnaA_dom"/>
</dbReference>
<dbReference type="InterPro" id="IPR055199">
    <property type="entry name" value="Hda_lid"/>
</dbReference>
<dbReference type="InterPro" id="IPR027417">
    <property type="entry name" value="P-loop_NTPase"/>
</dbReference>
<dbReference type="Pfam" id="PF00308">
    <property type="entry name" value="Bac_DnaA"/>
    <property type="match status" value="1"/>
</dbReference>
<dbReference type="Gene3D" id="1.10.8.60">
    <property type="match status" value="1"/>
</dbReference>
<evidence type="ECO:0000259" key="1">
    <source>
        <dbReference type="Pfam" id="PF00308"/>
    </source>
</evidence>
<feature type="domain" description="Chromosomal replication initiator protein DnaA ATPAse" evidence="1">
    <location>
        <begin position="18"/>
        <end position="158"/>
    </location>
</feature>
<dbReference type="PANTHER" id="PTHR30050">
    <property type="entry name" value="CHROMOSOMAL REPLICATION INITIATOR PROTEIN DNAA"/>
    <property type="match status" value="1"/>
</dbReference>
<accession>A0A3B0WF11</accession>
<dbReference type="Gene3D" id="3.40.50.300">
    <property type="entry name" value="P-loop containing nucleotide triphosphate hydrolases"/>
    <property type="match status" value="1"/>
</dbReference>
<sequence>MSTLIHPQLPLGFEASELFTFESYVAGSNTVAVGLAQQLASDQGEKQLYFWSESGQGKSHLLQACCNLAAKNKQTVCYLTQSEIANQSADMFDGLEQLEMICLDDIETWLVDANWETALFNLINRVRENDNRLIMASAHPPEEAFVKLPDLRSRLAWGPVFQLQNLTDKEKFQALHFRAKQSGLELPENVANYLMQRYPRDMFGLFERLAVLDKASMAMQRKLTIPLVKSVFGKG</sequence>
<dbReference type="AlphaFoldDB" id="A0A3B0WF11"/>
<feature type="domain" description="Hda lid" evidence="2">
    <location>
        <begin position="168"/>
        <end position="231"/>
    </location>
</feature>
<evidence type="ECO:0000259" key="2">
    <source>
        <dbReference type="Pfam" id="PF22688"/>
    </source>
</evidence>
<dbReference type="SUPFAM" id="SSF52540">
    <property type="entry name" value="P-loop containing nucleoside triphosphate hydrolases"/>
    <property type="match status" value="1"/>
</dbReference>